<dbReference type="AlphaFoldDB" id="A0A1E8GPL5"/>
<evidence type="ECO:0000256" key="2">
    <source>
        <dbReference type="ARBA" id="ARBA00022741"/>
    </source>
</evidence>
<evidence type="ECO:0000313" key="5">
    <source>
        <dbReference type="Proteomes" id="UP000178622"/>
    </source>
</evidence>
<dbReference type="Proteomes" id="UP000178622">
    <property type="component" value="Unassembled WGS sequence"/>
</dbReference>
<evidence type="ECO:0000256" key="1">
    <source>
        <dbReference type="ARBA" id="ARBA00022598"/>
    </source>
</evidence>
<dbReference type="PANTHER" id="PTHR34378">
    <property type="entry name" value="GLUTAMATE--CYSTEINE LIGASE, CHLOROPLASTIC"/>
    <property type="match status" value="1"/>
</dbReference>
<gene>
    <name evidence="4" type="ORF">BG261_09315</name>
</gene>
<dbReference type="InterPro" id="IPR035434">
    <property type="entry name" value="GCL_bact_plant"/>
</dbReference>
<dbReference type="GO" id="GO:0006750">
    <property type="term" value="P:glutathione biosynthetic process"/>
    <property type="evidence" value="ECO:0007669"/>
    <property type="project" value="InterPro"/>
</dbReference>
<evidence type="ECO:0008006" key="6">
    <source>
        <dbReference type="Google" id="ProtNLM"/>
    </source>
</evidence>
<dbReference type="STRING" id="1859473.BG261_09315"/>
<sequence>MKTIAKELLEKAYFEKLKETPILYTGVELEFPIINLDGSATNHQLLINLLDKFTDEEGFTITHTDFDGNTIEIISEDNEDTILFECGYNTLEIAFARTQDINEIAKRFKKYFSVIQPYLLENNHSLTGLGVNPFWNKNDNTPINSSRYRMLREYLLMAKNMDSEFRLHSHYEYPTYIQGSQVQFDVSKEQLTQTINLFNKIEPAKAWLFANSYMWDEIWNTGISRDILWEDSMHGILNENVGVYDHEFIDADEVLESLADTAIFTVERGSETYYFQPLTVSEYFNREEIKAFDIEGREAILVPDINDLKLHRSYKYQSLTKRGTLEFRSICTQPLNATFSTAAFHLGLLENLSSLDTLLNQYFFFEKYGSDIKKLRRKFAFFNLSEEEKNDVIKFSNDLLNISKEGLEKRGYGEEKYLQDLVRRTQEKENPAEYGVRLLKEGKSLVDISKEFANIDALK</sequence>
<dbReference type="OrthoDB" id="150227at2"/>
<name>A0A1E8GPL5_9LACT</name>
<dbReference type="GO" id="GO:0004357">
    <property type="term" value="F:glutamate-cysteine ligase activity"/>
    <property type="evidence" value="ECO:0007669"/>
    <property type="project" value="InterPro"/>
</dbReference>
<dbReference type="SUPFAM" id="SSF55931">
    <property type="entry name" value="Glutamine synthetase/guanido kinase"/>
    <property type="match status" value="1"/>
</dbReference>
<proteinExistence type="predicted"/>
<dbReference type="Gene3D" id="3.30.590.20">
    <property type="match status" value="1"/>
</dbReference>
<keyword evidence="2" id="KW-0547">Nucleotide-binding</keyword>
<dbReference type="EMBL" id="MKIR01000003">
    <property type="protein sequence ID" value="OFI50157.1"/>
    <property type="molecule type" value="Genomic_DNA"/>
</dbReference>
<keyword evidence="5" id="KW-1185">Reference proteome</keyword>
<accession>A0A1E8GPL5</accession>
<dbReference type="PANTHER" id="PTHR34378:SF1">
    <property type="entry name" value="GLUTAMATE--CYSTEINE LIGASE, CHLOROPLASTIC"/>
    <property type="match status" value="1"/>
</dbReference>
<keyword evidence="3" id="KW-0067">ATP-binding</keyword>
<dbReference type="RefSeq" id="WP_070791527.1">
    <property type="nucleotide sequence ID" value="NZ_MKIR01000003.1"/>
</dbReference>
<keyword evidence="1" id="KW-0436">Ligase</keyword>
<evidence type="ECO:0000313" key="4">
    <source>
        <dbReference type="EMBL" id="OFI50157.1"/>
    </source>
</evidence>
<dbReference type="GO" id="GO:0005524">
    <property type="term" value="F:ATP binding"/>
    <property type="evidence" value="ECO:0007669"/>
    <property type="project" value="UniProtKB-KW"/>
</dbReference>
<evidence type="ECO:0000256" key="3">
    <source>
        <dbReference type="ARBA" id="ARBA00022840"/>
    </source>
</evidence>
<comment type="caution">
    <text evidence="4">The sequence shown here is derived from an EMBL/GenBank/DDBJ whole genome shotgun (WGS) entry which is preliminary data.</text>
</comment>
<dbReference type="InterPro" id="IPR014746">
    <property type="entry name" value="Gln_synth/guanido_kin_cat_dom"/>
</dbReference>
<organism evidence="4 5">
    <name type="scientific">Floricoccus tropicus</name>
    <dbReference type="NCBI Taxonomy" id="1859473"/>
    <lineage>
        <taxon>Bacteria</taxon>
        <taxon>Bacillati</taxon>
        <taxon>Bacillota</taxon>
        <taxon>Bacilli</taxon>
        <taxon>Lactobacillales</taxon>
        <taxon>Streptococcaceae</taxon>
        <taxon>Floricoccus</taxon>
    </lineage>
</organism>
<reference evidence="5" key="1">
    <citation type="submission" date="2016-09" db="EMBL/GenBank/DDBJ databases">
        <title>Draft genome sequence of a novel species of the family Streptococcaceae isolated from flowers.</title>
        <authorList>
            <person name="Chuah L.-O."/>
            <person name="Yap K.-P."/>
            <person name="Thong K.L."/>
            <person name="Liong M.T."/>
            <person name="Ahmad R."/>
            <person name="Rusul G."/>
        </authorList>
    </citation>
    <scope>NUCLEOTIDE SEQUENCE [LARGE SCALE GENOMIC DNA]</scope>
    <source>
        <strain evidence="5">DF1</strain>
    </source>
</reference>
<protein>
    <recommendedName>
        <fullName evidence="6">Glutamate--cysteine ligase</fullName>
    </recommendedName>
</protein>